<proteinExistence type="predicted"/>
<dbReference type="EMBL" id="JANEYF010000225">
    <property type="protein sequence ID" value="KAJ8971358.1"/>
    <property type="molecule type" value="Genomic_DNA"/>
</dbReference>
<protein>
    <recommendedName>
        <fullName evidence="1">DUF7869 domain-containing protein</fullName>
    </recommendedName>
</protein>
<feature type="domain" description="DUF7869" evidence="1">
    <location>
        <begin position="99"/>
        <end position="177"/>
    </location>
</feature>
<name>A0AAV8ZTP4_9CUCU</name>
<organism evidence="2 3">
    <name type="scientific">Rhamnusium bicolor</name>
    <dbReference type="NCBI Taxonomy" id="1586634"/>
    <lineage>
        <taxon>Eukaryota</taxon>
        <taxon>Metazoa</taxon>
        <taxon>Ecdysozoa</taxon>
        <taxon>Arthropoda</taxon>
        <taxon>Hexapoda</taxon>
        <taxon>Insecta</taxon>
        <taxon>Pterygota</taxon>
        <taxon>Neoptera</taxon>
        <taxon>Endopterygota</taxon>
        <taxon>Coleoptera</taxon>
        <taxon>Polyphaga</taxon>
        <taxon>Cucujiformia</taxon>
        <taxon>Chrysomeloidea</taxon>
        <taxon>Cerambycidae</taxon>
        <taxon>Lepturinae</taxon>
        <taxon>Rhagiini</taxon>
        <taxon>Rhamnusium</taxon>
    </lineage>
</organism>
<keyword evidence="3" id="KW-1185">Reference proteome</keyword>
<dbReference type="PANTHER" id="PTHR10773:SF19">
    <property type="match status" value="1"/>
</dbReference>
<evidence type="ECO:0000313" key="2">
    <source>
        <dbReference type="EMBL" id="KAJ8971358.1"/>
    </source>
</evidence>
<sequence>MERNNIQTEYDAHLNEATKRYDLKKRDKNDFFGKSNGRVLMVDLQKCLATPLLTNAQSFYSLKLWSFNYTIYDSTYKKATCCMWDETIAGRGGPEMASCMIKYILSLNDDIENIIIWSDNCPPQNRNIQMIMCYFYLMSMKPAIKKIEHKYLLRGHTHMELDTMHSQIERELKKTPACVIVTTWDRQQFARLSSSRSHEFQIFGMETEDFKNINALFDEPTSPFCNTKNSKKNRR</sequence>
<reference evidence="2" key="1">
    <citation type="journal article" date="2023" name="Insect Mol. Biol.">
        <title>Genome sequencing provides insights into the evolution of gene families encoding plant cell wall-degrading enzymes in longhorned beetles.</title>
        <authorList>
            <person name="Shin N.R."/>
            <person name="Okamura Y."/>
            <person name="Kirsch R."/>
            <person name="Pauchet Y."/>
        </authorList>
    </citation>
    <scope>NUCLEOTIDE SEQUENCE</scope>
    <source>
        <strain evidence="2">RBIC_L_NR</strain>
    </source>
</reference>
<dbReference type="Pfam" id="PF25273">
    <property type="entry name" value="DUF7869"/>
    <property type="match status" value="1"/>
</dbReference>
<dbReference type="PANTHER" id="PTHR10773">
    <property type="entry name" value="DNA-DIRECTED RNA POLYMERASES I, II, AND III SUBUNIT RPABC2"/>
    <property type="match status" value="1"/>
</dbReference>
<dbReference type="InterPro" id="IPR057191">
    <property type="entry name" value="DUF7869"/>
</dbReference>
<dbReference type="Proteomes" id="UP001162156">
    <property type="component" value="Unassembled WGS sequence"/>
</dbReference>
<comment type="caution">
    <text evidence="2">The sequence shown here is derived from an EMBL/GenBank/DDBJ whole genome shotgun (WGS) entry which is preliminary data.</text>
</comment>
<accession>A0AAV8ZTP4</accession>
<evidence type="ECO:0000259" key="1">
    <source>
        <dbReference type="Pfam" id="PF25273"/>
    </source>
</evidence>
<gene>
    <name evidence="2" type="ORF">NQ314_000739</name>
</gene>
<dbReference type="AlphaFoldDB" id="A0AAV8ZTP4"/>
<evidence type="ECO:0000313" key="3">
    <source>
        <dbReference type="Proteomes" id="UP001162156"/>
    </source>
</evidence>